<sequence>MRIHVVADVHGNYEALARAAEGADQLIVLGDLIDYVDYHDPGAGILGAVFGADRVKPFVEMRTVGNFRGLHAYHQSLWATVDDPAAVIEGIVADRYQQVVALIPENTLLTLGNVDVEHIWAAVAPPALRYLDAEVRTLGGVRFGFVAGGSGRPGSVVGPARGPWKPFVRDARDYQAAVDSLFQADKVDVLCTHIPLRLAGMRYDRIPGRLEMYGPGLLEAIDVHQPRLALSGHVHQPLTQRVRRGHTECVNVGHFQRAAKPYVLQL</sequence>
<dbReference type="KEGG" id="nak:EH165_06135"/>
<protein>
    <submittedName>
        <fullName evidence="2">Metallophosphoesterase</fullName>
    </submittedName>
</protein>
<dbReference type="AlphaFoldDB" id="A0A3G8ZKE0"/>
<keyword evidence="3" id="KW-1185">Reference proteome</keyword>
<dbReference type="InterPro" id="IPR004843">
    <property type="entry name" value="Calcineurin-like_PHP"/>
</dbReference>
<dbReference type="Proteomes" id="UP000268084">
    <property type="component" value="Chromosome"/>
</dbReference>
<dbReference type="InterPro" id="IPR029052">
    <property type="entry name" value="Metallo-depent_PP-like"/>
</dbReference>
<evidence type="ECO:0000259" key="1">
    <source>
        <dbReference type="Pfam" id="PF00149"/>
    </source>
</evidence>
<dbReference type="RefSeq" id="WP_124798523.1">
    <property type="nucleotide sequence ID" value="NZ_CP034170.1"/>
</dbReference>
<dbReference type="Pfam" id="PF00149">
    <property type="entry name" value="Metallophos"/>
    <property type="match status" value="1"/>
</dbReference>
<reference evidence="2 3" key="1">
    <citation type="submission" date="2018-11" db="EMBL/GenBank/DDBJ databases">
        <authorList>
            <person name="Da X."/>
        </authorList>
    </citation>
    <scope>NUCLEOTIDE SEQUENCE [LARGE SCALE GENOMIC DNA]</scope>
    <source>
        <strain evidence="2 3">S14-144</strain>
    </source>
</reference>
<dbReference type="Gene3D" id="3.60.21.10">
    <property type="match status" value="2"/>
</dbReference>
<evidence type="ECO:0000313" key="2">
    <source>
        <dbReference type="EMBL" id="AZI57789.1"/>
    </source>
</evidence>
<dbReference type="GO" id="GO:0016787">
    <property type="term" value="F:hydrolase activity"/>
    <property type="evidence" value="ECO:0007669"/>
    <property type="project" value="InterPro"/>
</dbReference>
<reference evidence="2 3" key="2">
    <citation type="submission" date="2018-12" db="EMBL/GenBank/DDBJ databases">
        <title>Nakamurella antarcticus sp. nov., isolated from Antarctica South Shetland Islands soil.</title>
        <authorList>
            <person name="Peng F."/>
        </authorList>
    </citation>
    <scope>NUCLEOTIDE SEQUENCE [LARGE SCALE GENOMIC DNA]</scope>
    <source>
        <strain evidence="2 3">S14-144</strain>
    </source>
</reference>
<dbReference type="OrthoDB" id="3569607at2"/>
<gene>
    <name evidence="2" type="ORF">EH165_06135</name>
</gene>
<evidence type="ECO:0000313" key="3">
    <source>
        <dbReference type="Proteomes" id="UP000268084"/>
    </source>
</evidence>
<name>A0A3G8ZKE0_9ACTN</name>
<accession>A0A3G8ZKE0</accession>
<proteinExistence type="predicted"/>
<organism evidence="2 3">
    <name type="scientific">Nakamurella antarctica</name>
    <dbReference type="NCBI Taxonomy" id="1902245"/>
    <lineage>
        <taxon>Bacteria</taxon>
        <taxon>Bacillati</taxon>
        <taxon>Actinomycetota</taxon>
        <taxon>Actinomycetes</taxon>
        <taxon>Nakamurellales</taxon>
        <taxon>Nakamurellaceae</taxon>
        <taxon>Nakamurella</taxon>
    </lineage>
</organism>
<dbReference type="EMBL" id="CP034170">
    <property type="protein sequence ID" value="AZI57789.1"/>
    <property type="molecule type" value="Genomic_DNA"/>
</dbReference>
<dbReference type="SUPFAM" id="SSF56300">
    <property type="entry name" value="Metallo-dependent phosphatases"/>
    <property type="match status" value="1"/>
</dbReference>
<feature type="domain" description="Calcineurin-like phosphoesterase" evidence="1">
    <location>
        <begin position="1"/>
        <end position="237"/>
    </location>
</feature>